<dbReference type="Pfam" id="PF13374">
    <property type="entry name" value="TPR_10"/>
    <property type="match status" value="1"/>
</dbReference>
<keyword evidence="4" id="KW-1185">Reference proteome</keyword>
<dbReference type="EMBL" id="JBHMCY010000039">
    <property type="protein sequence ID" value="MFB9465084.1"/>
    <property type="molecule type" value="Genomic_DNA"/>
</dbReference>
<evidence type="ECO:0000259" key="2">
    <source>
        <dbReference type="Pfam" id="PF13676"/>
    </source>
</evidence>
<comment type="caution">
    <text evidence="3">The sequence shown here is derived from an EMBL/GenBank/DDBJ whole genome shotgun (WGS) entry which is preliminary data.</text>
</comment>
<dbReference type="Proteomes" id="UP001589709">
    <property type="component" value="Unassembled WGS sequence"/>
</dbReference>
<name>A0ABV5N5H3_9ACTN</name>
<evidence type="ECO:0000259" key="1">
    <source>
        <dbReference type="Pfam" id="PF12862"/>
    </source>
</evidence>
<gene>
    <name evidence="3" type="ORF">ACFF45_20790</name>
</gene>
<dbReference type="SUPFAM" id="SSF48452">
    <property type="entry name" value="TPR-like"/>
    <property type="match status" value="3"/>
</dbReference>
<dbReference type="PANTHER" id="PTHR19959">
    <property type="entry name" value="KINESIN LIGHT CHAIN"/>
    <property type="match status" value="1"/>
</dbReference>
<evidence type="ECO:0000313" key="4">
    <source>
        <dbReference type="Proteomes" id="UP001589709"/>
    </source>
</evidence>
<dbReference type="InterPro" id="IPR035897">
    <property type="entry name" value="Toll_tir_struct_dom_sf"/>
</dbReference>
<evidence type="ECO:0000313" key="3">
    <source>
        <dbReference type="EMBL" id="MFB9465084.1"/>
    </source>
</evidence>
<organism evidence="3 4">
    <name type="scientific">Streptomyces cinereospinus</name>
    <dbReference type="NCBI Taxonomy" id="285561"/>
    <lineage>
        <taxon>Bacteria</taxon>
        <taxon>Bacillati</taxon>
        <taxon>Actinomycetota</taxon>
        <taxon>Actinomycetes</taxon>
        <taxon>Kitasatosporales</taxon>
        <taxon>Streptomycetaceae</taxon>
        <taxon>Streptomyces</taxon>
    </lineage>
</organism>
<feature type="domain" description="TIR" evidence="2">
    <location>
        <begin position="9"/>
        <end position="120"/>
    </location>
</feature>
<dbReference type="InterPro" id="IPR019734">
    <property type="entry name" value="TPR_rpt"/>
</dbReference>
<dbReference type="Gene3D" id="1.25.40.10">
    <property type="entry name" value="Tetratricopeptide repeat domain"/>
    <property type="match status" value="3"/>
</dbReference>
<dbReference type="Gene3D" id="3.40.50.10140">
    <property type="entry name" value="Toll/interleukin-1 receptor homology (TIR) domain"/>
    <property type="match status" value="1"/>
</dbReference>
<accession>A0ABV5N5H3</accession>
<protein>
    <submittedName>
        <fullName evidence="3">Tetratricopeptide repeat protein</fullName>
    </submittedName>
</protein>
<proteinExistence type="predicted"/>
<dbReference type="InterPro" id="IPR000157">
    <property type="entry name" value="TIR_dom"/>
</dbReference>
<dbReference type="RefSeq" id="WP_381347915.1">
    <property type="nucleotide sequence ID" value="NZ_JBHMCY010000039.1"/>
</dbReference>
<feature type="domain" description="Anaphase-promoting complex subunit 5" evidence="1">
    <location>
        <begin position="871"/>
        <end position="903"/>
    </location>
</feature>
<feature type="domain" description="Anaphase-promoting complex subunit 5" evidence="1">
    <location>
        <begin position="773"/>
        <end position="820"/>
    </location>
</feature>
<dbReference type="InterPro" id="IPR026000">
    <property type="entry name" value="Apc5_dom"/>
</dbReference>
<feature type="domain" description="Anaphase-promoting complex subunit 5" evidence="1">
    <location>
        <begin position="917"/>
        <end position="952"/>
    </location>
</feature>
<dbReference type="InterPro" id="IPR011990">
    <property type="entry name" value="TPR-like_helical_dom_sf"/>
</dbReference>
<dbReference type="PANTHER" id="PTHR19959:SF119">
    <property type="entry name" value="FUNGAL LIPASE-LIKE DOMAIN-CONTAINING PROTEIN"/>
    <property type="match status" value="1"/>
</dbReference>
<dbReference type="Pfam" id="PF13676">
    <property type="entry name" value="TIR_2"/>
    <property type="match status" value="1"/>
</dbReference>
<reference evidence="3 4" key="1">
    <citation type="submission" date="2024-09" db="EMBL/GenBank/DDBJ databases">
        <authorList>
            <person name="Sun Q."/>
            <person name="Mori K."/>
        </authorList>
    </citation>
    <scope>NUCLEOTIDE SEQUENCE [LARGE SCALE GENOMIC DNA]</scope>
    <source>
        <strain evidence="3 4">JCM 6917</strain>
    </source>
</reference>
<sequence length="1086" mass="116570">MTAPVPTGIFVNYRVGDCETEAALLHRLLADRFGDEQVFFASSSIQLSADFTEAIPEGLARSSVLIAVIGPEWLTVTDAHGTSRIQLAEDWVRRELAYAFQHDISVVPVLVDRGRRIRMPSAAELPDDLARLERCQYLRMHYQSLRLERLFAELAELTPQTFAHRVLLPAEELPPEPVPSMLLRAEYGVVPFHGRETEQEEFHAWCAGPAGSAVRLVTGPGGQGKTRLALHLCRQAAERGWLAGFVDESCAPDDLAVLARCTAPMLLVLDYAEARAEQLLVLAAECVRRDADAGPLRLLLLSRAGGEWQRPLAEYADDRVAVLFAAMPEHRLAPLVPSEAQRQAEFVGAAREFSAHLAGTRPEAAVIPADLGTARYDRILDVHAAAMVALLEQDEPPDSAPSTSASASASADPVARVLAHERRYWRRLLAVHGLPEDTSLHADALVAVATLFGAGTEEGALALLSGTPTFEGASVSFLRRHLRWASAVLHGGPGLHPLRPDRLGEEHVSHVLASFPEVATAPLAGLDDGQARRALTVLGRAAVRHPVAVRAVAALLAHDIDRMLPLGMEVAPQLENPRAFARTLLDSLQAHDDDHTVGLVLGHLPDESVALADLAVLASELTLSSAKRHASVNPATTARLLLRYTYHLKTSGRRREAREAAEEAAGLFEQLVADSRQTHLADLGRALHGLAVMLDETGERDRGLSTIRRAVEVRRELCGQSDVHLPELALSLDVLGADLAERGHRAEALAAGQEAVQIFEELAAARPVLYEAQLATALGNLALQWERFGDFDGACAASERCVAVLRRLSDQNPDAHLLKYAEALNHQASALVRAGRPAVALAPVVEAVELLRGLVETDPGRAQDASNPGVRLASALVNLSIVQAANGLHPEALASAVEAVQAHRPLAETLHGVYRPRLAVALTTLAARHGAAGNIKEALEAAVEAVRIRRSDPEGRPVDLAHALGNLAALLARAKQWVYAERTAADALAVYHSLGDLDEQAHVESLAGVLHTRAAAASHVEGATDRMIEAIDASVELRRAQAAALGGRYEAALTSALFAQAILHERAGLPDAPGIRAEATKRRDAL</sequence>
<dbReference type="SMART" id="SM00028">
    <property type="entry name" value="TPR"/>
    <property type="match status" value="6"/>
</dbReference>
<dbReference type="Pfam" id="PF12862">
    <property type="entry name" value="ANAPC5"/>
    <property type="match status" value="3"/>
</dbReference>